<evidence type="ECO:0000256" key="7">
    <source>
        <dbReference type="SAM" id="MobiDB-lite"/>
    </source>
</evidence>
<evidence type="ECO:0000256" key="5">
    <source>
        <dbReference type="ARBA" id="ARBA00023163"/>
    </source>
</evidence>
<dbReference type="Pfam" id="PF04082">
    <property type="entry name" value="Fungal_trans"/>
    <property type="match status" value="1"/>
</dbReference>
<evidence type="ECO:0000313" key="9">
    <source>
        <dbReference type="EMBL" id="KAJ5090891.1"/>
    </source>
</evidence>
<dbReference type="InterPro" id="IPR050613">
    <property type="entry name" value="Sec_Metabolite_Reg"/>
</dbReference>
<dbReference type="Proteomes" id="UP001149074">
    <property type="component" value="Unassembled WGS sequence"/>
</dbReference>
<name>A0A9W9EZU6_9EURO</name>
<dbReference type="OrthoDB" id="4934715at2759"/>
<evidence type="ECO:0000256" key="6">
    <source>
        <dbReference type="ARBA" id="ARBA00023242"/>
    </source>
</evidence>
<sequence length="697" mass="79138">MNDRRVLPPPSRRRDKPQLSCNLCRRRKLRCDRGQPCGSCVHRDLSHSCTYLLPNANGPSRVNREQRSGTISGLTERIGQLEGLISSLVDNASDGKAGQTAGQMPINLNEDIQGSTRAKAGARSGSQPSQPSDSFGHISLRHSKTTYVEDTHWTAILDEMSELKSSARGEDSSGSHHETSPGRSSDLLFSDSRPANLKEILKGLPSRQVADRLVASYFSCKILPPYRNSDPRPVIFKTCKRKISVPAWKTSDHETQYEKFWEKPLETPIMWIGKLYGVLCLAIHFQYQATPGFEVFKDQIEAYTEKVNQCLILGRYQECPPDTIETLCCSLHAQFLQRGDSRMDDLIFLGLVVRTAQRMGYHRDASHFPHISPFQGEMRRRVWALITDLDTLVSTQVGLPRTLREFQSDTAPPRNLLDEDFDEDTTELPPSRPSSFETPCQWLVVKNKLISMFGIITDFSTSIQRPAYGEVMRLDKLVRDAYTSSPPNFLEKPLNRSLIDSSDIILRRIQLILLLEKALCVLHYRYLAPARVDEQFAYSRNTCIESSLHMLEYHWIVEQESKFGGSLFEQRWKISTPLFKSQWILATTLLCLEMNYDLLNESAEDSRWIPLTDNTRERIVQCLQKAYQVFSHSKDELEDSSKTLQALKIVFQKMGKHSNHKYGTVDPVESADRPADVGRGSGVTTSNFFPKSSLGSY</sequence>
<dbReference type="SMART" id="SM00066">
    <property type="entry name" value="GAL4"/>
    <property type="match status" value="1"/>
</dbReference>
<evidence type="ECO:0000313" key="10">
    <source>
        <dbReference type="Proteomes" id="UP001149074"/>
    </source>
</evidence>
<dbReference type="GO" id="GO:0000981">
    <property type="term" value="F:DNA-binding transcription factor activity, RNA polymerase II-specific"/>
    <property type="evidence" value="ECO:0007669"/>
    <property type="project" value="InterPro"/>
</dbReference>
<dbReference type="GO" id="GO:0005634">
    <property type="term" value="C:nucleus"/>
    <property type="evidence" value="ECO:0007669"/>
    <property type="project" value="UniProtKB-SubCell"/>
</dbReference>
<dbReference type="PANTHER" id="PTHR31001">
    <property type="entry name" value="UNCHARACTERIZED TRANSCRIPTIONAL REGULATORY PROTEIN"/>
    <property type="match status" value="1"/>
</dbReference>
<reference evidence="9" key="1">
    <citation type="submission" date="2022-11" db="EMBL/GenBank/DDBJ databases">
        <authorList>
            <person name="Petersen C."/>
        </authorList>
    </citation>
    <scope>NUCLEOTIDE SEQUENCE</scope>
    <source>
        <strain evidence="9">IBT 30761</strain>
    </source>
</reference>
<comment type="caution">
    <text evidence="9">The sequence shown here is derived from an EMBL/GenBank/DDBJ whole genome shotgun (WGS) entry which is preliminary data.</text>
</comment>
<accession>A0A9W9EZU6</accession>
<keyword evidence="5" id="KW-0804">Transcription</keyword>
<dbReference type="InterPro" id="IPR007219">
    <property type="entry name" value="XnlR_reg_dom"/>
</dbReference>
<dbReference type="GO" id="GO:0006351">
    <property type="term" value="P:DNA-templated transcription"/>
    <property type="evidence" value="ECO:0007669"/>
    <property type="project" value="InterPro"/>
</dbReference>
<dbReference type="Gene3D" id="4.10.240.10">
    <property type="entry name" value="Zn(2)-C6 fungal-type DNA-binding domain"/>
    <property type="match status" value="1"/>
</dbReference>
<keyword evidence="3" id="KW-0805">Transcription regulation</keyword>
<reference evidence="9" key="2">
    <citation type="journal article" date="2023" name="IMA Fungus">
        <title>Comparative genomic study of the Penicillium genus elucidates a diverse pangenome and 15 lateral gene transfer events.</title>
        <authorList>
            <person name="Petersen C."/>
            <person name="Sorensen T."/>
            <person name="Nielsen M.R."/>
            <person name="Sondergaard T.E."/>
            <person name="Sorensen J.L."/>
            <person name="Fitzpatrick D.A."/>
            <person name="Frisvad J.C."/>
            <person name="Nielsen K.L."/>
        </authorList>
    </citation>
    <scope>NUCLEOTIDE SEQUENCE</scope>
    <source>
        <strain evidence="9">IBT 30761</strain>
    </source>
</reference>
<organism evidence="9 10">
    <name type="scientific">Penicillium argentinense</name>
    <dbReference type="NCBI Taxonomy" id="1131581"/>
    <lineage>
        <taxon>Eukaryota</taxon>
        <taxon>Fungi</taxon>
        <taxon>Dikarya</taxon>
        <taxon>Ascomycota</taxon>
        <taxon>Pezizomycotina</taxon>
        <taxon>Eurotiomycetes</taxon>
        <taxon>Eurotiomycetidae</taxon>
        <taxon>Eurotiales</taxon>
        <taxon>Aspergillaceae</taxon>
        <taxon>Penicillium</taxon>
    </lineage>
</organism>
<keyword evidence="4" id="KW-0238">DNA-binding</keyword>
<keyword evidence="6" id="KW-0539">Nucleus</keyword>
<dbReference type="GO" id="GO:0003677">
    <property type="term" value="F:DNA binding"/>
    <property type="evidence" value="ECO:0007669"/>
    <property type="project" value="UniProtKB-KW"/>
</dbReference>
<dbReference type="EMBL" id="JAPQKI010000009">
    <property type="protein sequence ID" value="KAJ5090891.1"/>
    <property type="molecule type" value="Genomic_DNA"/>
</dbReference>
<feature type="region of interest" description="Disordered" evidence="7">
    <location>
        <begin position="661"/>
        <end position="684"/>
    </location>
</feature>
<dbReference type="SMART" id="SM00906">
    <property type="entry name" value="Fungal_trans"/>
    <property type="match status" value="1"/>
</dbReference>
<feature type="region of interest" description="Disordered" evidence="7">
    <location>
        <begin position="409"/>
        <end position="434"/>
    </location>
</feature>
<dbReference type="PANTHER" id="PTHR31001:SF49">
    <property type="entry name" value="ZN(II)2CYS6 TRANSCRIPTION FACTOR (EUROFUNG)"/>
    <property type="match status" value="1"/>
</dbReference>
<protein>
    <recommendedName>
        <fullName evidence="8">Zn(2)-C6 fungal-type domain-containing protein</fullName>
    </recommendedName>
</protein>
<dbReference type="PROSITE" id="PS50048">
    <property type="entry name" value="ZN2_CY6_FUNGAL_2"/>
    <property type="match status" value="1"/>
</dbReference>
<dbReference type="SUPFAM" id="SSF57701">
    <property type="entry name" value="Zn2/Cys6 DNA-binding domain"/>
    <property type="match status" value="1"/>
</dbReference>
<dbReference type="GO" id="GO:0008270">
    <property type="term" value="F:zinc ion binding"/>
    <property type="evidence" value="ECO:0007669"/>
    <property type="project" value="InterPro"/>
</dbReference>
<feature type="compositionally biased region" description="Polar residues" evidence="7">
    <location>
        <begin position="124"/>
        <end position="133"/>
    </location>
</feature>
<evidence type="ECO:0000256" key="3">
    <source>
        <dbReference type="ARBA" id="ARBA00023015"/>
    </source>
</evidence>
<dbReference type="InterPro" id="IPR036864">
    <property type="entry name" value="Zn2-C6_fun-type_DNA-bd_sf"/>
</dbReference>
<dbReference type="AlphaFoldDB" id="A0A9W9EZU6"/>
<gene>
    <name evidence="9" type="ORF">N7532_009575</name>
</gene>
<dbReference type="GeneID" id="81361045"/>
<evidence type="ECO:0000256" key="1">
    <source>
        <dbReference type="ARBA" id="ARBA00004123"/>
    </source>
</evidence>
<feature type="region of interest" description="Disordered" evidence="7">
    <location>
        <begin position="114"/>
        <end position="138"/>
    </location>
</feature>
<dbReference type="RefSeq" id="XP_056472872.1">
    <property type="nucleotide sequence ID" value="XM_056622066.1"/>
</dbReference>
<feature type="domain" description="Zn(2)-C6 fungal-type" evidence="8">
    <location>
        <begin position="20"/>
        <end position="51"/>
    </location>
</feature>
<proteinExistence type="predicted"/>
<dbReference type="InterPro" id="IPR001138">
    <property type="entry name" value="Zn2Cys6_DnaBD"/>
</dbReference>
<dbReference type="Pfam" id="PF00172">
    <property type="entry name" value="Zn_clus"/>
    <property type="match status" value="1"/>
</dbReference>
<evidence type="ECO:0000259" key="8">
    <source>
        <dbReference type="PROSITE" id="PS50048"/>
    </source>
</evidence>
<dbReference type="PROSITE" id="PS00463">
    <property type="entry name" value="ZN2_CY6_FUNGAL_1"/>
    <property type="match status" value="1"/>
</dbReference>
<comment type="subcellular location">
    <subcellularLocation>
        <location evidence="1">Nucleus</location>
    </subcellularLocation>
</comment>
<keyword evidence="2" id="KW-0479">Metal-binding</keyword>
<feature type="compositionally biased region" description="Basic and acidic residues" evidence="7">
    <location>
        <begin position="164"/>
        <end position="180"/>
    </location>
</feature>
<feature type="region of interest" description="Disordered" evidence="7">
    <location>
        <begin position="164"/>
        <end position="190"/>
    </location>
</feature>
<evidence type="ECO:0000256" key="4">
    <source>
        <dbReference type="ARBA" id="ARBA00023125"/>
    </source>
</evidence>
<dbReference type="CDD" id="cd00067">
    <property type="entry name" value="GAL4"/>
    <property type="match status" value="1"/>
</dbReference>
<keyword evidence="10" id="KW-1185">Reference proteome</keyword>
<evidence type="ECO:0000256" key="2">
    <source>
        <dbReference type="ARBA" id="ARBA00022723"/>
    </source>
</evidence>
<dbReference type="CDD" id="cd12148">
    <property type="entry name" value="fungal_TF_MHR"/>
    <property type="match status" value="1"/>
</dbReference>